<dbReference type="KEGG" id="euz:DVS28_a4012"/>
<name>A0A346Y2I4_9ACTN</name>
<protein>
    <recommendedName>
        <fullName evidence="3">Alpha/beta hydrolase</fullName>
    </recommendedName>
</protein>
<gene>
    <name evidence="1" type="ORF">DVS28_a4012</name>
</gene>
<evidence type="ECO:0008006" key="3">
    <source>
        <dbReference type="Google" id="ProtNLM"/>
    </source>
</evidence>
<organism evidence="1 2">
    <name type="scientific">Euzebya pacifica</name>
    <dbReference type="NCBI Taxonomy" id="1608957"/>
    <lineage>
        <taxon>Bacteria</taxon>
        <taxon>Bacillati</taxon>
        <taxon>Actinomycetota</taxon>
        <taxon>Nitriliruptoria</taxon>
        <taxon>Euzebyales</taxon>
    </lineage>
</organism>
<proteinExistence type="predicted"/>
<dbReference type="Proteomes" id="UP000264006">
    <property type="component" value="Chromosome"/>
</dbReference>
<dbReference type="Gene3D" id="3.40.50.1820">
    <property type="entry name" value="alpha/beta hydrolase"/>
    <property type="match status" value="1"/>
</dbReference>
<evidence type="ECO:0000313" key="2">
    <source>
        <dbReference type="Proteomes" id="UP000264006"/>
    </source>
</evidence>
<dbReference type="InterPro" id="IPR029058">
    <property type="entry name" value="AB_hydrolase_fold"/>
</dbReference>
<evidence type="ECO:0000313" key="1">
    <source>
        <dbReference type="EMBL" id="AXV08681.1"/>
    </source>
</evidence>
<accession>A0A346Y2I4</accession>
<dbReference type="EMBL" id="CP031165">
    <property type="protein sequence ID" value="AXV08681.1"/>
    <property type="molecule type" value="Genomic_DNA"/>
</dbReference>
<dbReference type="AlphaFoldDB" id="A0A346Y2I4"/>
<sequence length="198" mass="21137">MEDVDVDFLLEVDDEVVTPGWSVPPTKGFPALPKSLNRLAAWLDDRFGAGSAMLCIASLRQVRRYLADDELAATVHQRVADRIDGPVAIVAHSLGTVVAHQLLAACKVEGVGRLVTLGSPLALSTVRKRLRYPLDAPLEAGVWLNVFDPRDVVACAGGLKGHVRNAGFDEKPVRNGVNAHSAGAYLRSATVANALRQG</sequence>
<reference evidence="1 2" key="1">
    <citation type="submission" date="2018-09" db="EMBL/GenBank/DDBJ databases">
        <title>Complete genome sequence of Euzebya sp. DY32-46 isolated from seawater of Pacific Ocean.</title>
        <authorList>
            <person name="Xu L."/>
            <person name="Wu Y.-H."/>
            <person name="Xu X.-W."/>
        </authorList>
    </citation>
    <scope>NUCLEOTIDE SEQUENCE [LARGE SCALE GENOMIC DNA]</scope>
    <source>
        <strain evidence="1 2">DY32-46</strain>
    </source>
</reference>
<dbReference type="SUPFAM" id="SSF53474">
    <property type="entry name" value="alpha/beta-Hydrolases"/>
    <property type="match status" value="1"/>
</dbReference>
<keyword evidence="2" id="KW-1185">Reference proteome</keyword>